<dbReference type="Proteomes" id="UP001499910">
    <property type="component" value="Unassembled WGS sequence"/>
</dbReference>
<keyword evidence="2" id="KW-1185">Reference proteome</keyword>
<organism evidence="1 2">
    <name type="scientific">[Roseibacterium] beibuensis</name>
    <dbReference type="NCBI Taxonomy" id="1193142"/>
    <lineage>
        <taxon>Bacteria</taxon>
        <taxon>Pseudomonadati</taxon>
        <taxon>Pseudomonadota</taxon>
        <taxon>Alphaproteobacteria</taxon>
        <taxon>Rhodobacterales</taxon>
        <taxon>Roseobacteraceae</taxon>
        <taxon>Roseicyclus</taxon>
    </lineage>
</organism>
<reference evidence="2" key="1">
    <citation type="journal article" date="2019" name="Int. J. Syst. Evol. Microbiol.">
        <title>The Global Catalogue of Microorganisms (GCM) 10K type strain sequencing project: providing services to taxonomists for standard genome sequencing and annotation.</title>
        <authorList>
            <consortium name="The Broad Institute Genomics Platform"/>
            <consortium name="The Broad Institute Genome Sequencing Center for Infectious Disease"/>
            <person name="Wu L."/>
            <person name="Ma J."/>
        </authorList>
    </citation>
    <scope>NUCLEOTIDE SEQUENCE [LARGE SCALE GENOMIC DNA]</scope>
    <source>
        <strain evidence="2">JCM 18015</strain>
    </source>
</reference>
<evidence type="ECO:0000313" key="2">
    <source>
        <dbReference type="Proteomes" id="UP001499910"/>
    </source>
</evidence>
<sequence length="158" mass="16925">MAPYLPLGQPAAMTPLRPLDLGFGPDLRLAAAGIVPVPGFAGLWEDGVLMTVTAMHRRTGRRWHVECPCLILDELPKLADWLRGRGGEELTFAQPDLSFSRVPQGVVAHLTGDLHPEACAKRGHRPAVTVSIPCPLTATQRNGLADQLSGWPAQATPA</sequence>
<proteinExistence type="predicted"/>
<accession>A0ABP9L5X9</accession>
<name>A0ABP9L5X9_9RHOB</name>
<dbReference type="InterPro" id="IPR056510">
    <property type="entry name" value="WapI"/>
</dbReference>
<comment type="caution">
    <text evidence="1">The sequence shown here is derived from an EMBL/GenBank/DDBJ whole genome shotgun (WGS) entry which is preliminary data.</text>
</comment>
<dbReference type="EMBL" id="BAABHW010000002">
    <property type="protein sequence ID" value="GAA5071712.1"/>
    <property type="molecule type" value="Genomic_DNA"/>
</dbReference>
<protein>
    <submittedName>
        <fullName evidence="1">Uncharacterized protein</fullName>
    </submittedName>
</protein>
<gene>
    <name evidence="1" type="ORF">GCM10023209_15730</name>
</gene>
<evidence type="ECO:0000313" key="1">
    <source>
        <dbReference type="EMBL" id="GAA5071712.1"/>
    </source>
</evidence>
<dbReference type="Pfam" id="PF24716">
    <property type="entry name" value="WapI"/>
    <property type="match status" value="1"/>
</dbReference>